<dbReference type="GO" id="GO:0016740">
    <property type="term" value="F:transferase activity"/>
    <property type="evidence" value="ECO:0007669"/>
    <property type="project" value="UniProtKB-KW"/>
</dbReference>
<gene>
    <name evidence="2" type="ORF">CBW65_20345</name>
</gene>
<evidence type="ECO:0000313" key="3">
    <source>
        <dbReference type="Proteomes" id="UP000195437"/>
    </source>
</evidence>
<name>A0A1Y0IUK5_9BACL</name>
<dbReference type="Pfam" id="PF00483">
    <property type="entry name" value="NTP_transferase"/>
    <property type="match status" value="1"/>
</dbReference>
<dbReference type="NCBIfam" id="TIGR01208">
    <property type="entry name" value="rmlA_long"/>
    <property type="match status" value="1"/>
</dbReference>
<proteinExistence type="predicted"/>
<dbReference type="InterPro" id="IPR029044">
    <property type="entry name" value="Nucleotide-diphossugar_trans"/>
</dbReference>
<dbReference type="Proteomes" id="UP000195437">
    <property type="component" value="Chromosome"/>
</dbReference>
<sequence>MKGLILCAGRGTRMQPFSHTTPKTLLPVANRPLLQYCIEKLYRVGISEIGVVINPQQKSIAEFLARFDFPGTIKIIKQTRPLGIANAVQKAKSFLQGDPFVLLLGDNLLCEELHPLVQAFQGQDAALMLSRVDNPREYGIAEIRDGQIVSLEEKPAAPKSELAVIGAYVFTPAIFTAIAALKPSARGEYEITDAIQALIQKGCSVSFAVTDKPYSDVGTLERWILANRWMLDKSHGSRVEIGQNSLIENCTIKGPVLIGDNCRLQNAEIGPYVSVQDGVTLQSCKIADSICLEGSTINGIEGKIEQSVLGRSTILHGGGETKKVTFMLGDHSQVALPKKQKE</sequence>
<dbReference type="Gene3D" id="3.90.550.10">
    <property type="entry name" value="Spore Coat Polysaccharide Biosynthesis Protein SpsA, Chain A"/>
    <property type="match status" value="1"/>
</dbReference>
<accession>A0A1Y0IUK5</accession>
<keyword evidence="2" id="KW-0808">Transferase</keyword>
<feature type="domain" description="Nucleotidyl transferase" evidence="1">
    <location>
        <begin position="2"/>
        <end position="228"/>
    </location>
</feature>
<dbReference type="KEGG" id="tum:CBW65_20345"/>
<dbReference type="InterPro" id="IPR005835">
    <property type="entry name" value="NTP_transferase_dom"/>
</dbReference>
<evidence type="ECO:0000259" key="1">
    <source>
        <dbReference type="Pfam" id="PF00483"/>
    </source>
</evidence>
<dbReference type="OrthoDB" id="9803871at2"/>
<dbReference type="SUPFAM" id="SSF53448">
    <property type="entry name" value="Nucleotide-diphospho-sugar transferases"/>
    <property type="match status" value="1"/>
</dbReference>
<protein>
    <submittedName>
        <fullName evidence="2">Glucose-1-phosphate thymidylyltransferase</fullName>
    </submittedName>
</protein>
<keyword evidence="3" id="KW-1185">Reference proteome</keyword>
<dbReference type="PANTHER" id="PTHR42883:SF2">
    <property type="entry name" value="THYMIDYLYLTRANSFERASE"/>
    <property type="match status" value="1"/>
</dbReference>
<dbReference type="AlphaFoldDB" id="A0A1Y0IUK5"/>
<dbReference type="EMBL" id="CP021434">
    <property type="protein sequence ID" value="ARU63063.1"/>
    <property type="molecule type" value="Genomic_DNA"/>
</dbReference>
<evidence type="ECO:0000313" key="2">
    <source>
        <dbReference type="EMBL" id="ARU63063.1"/>
    </source>
</evidence>
<dbReference type="InterPro" id="IPR005908">
    <property type="entry name" value="G1P_thy_trans_l"/>
</dbReference>
<dbReference type="PANTHER" id="PTHR42883">
    <property type="entry name" value="GLUCOSE-1-PHOSPHATE THYMIDYLTRANSFERASE"/>
    <property type="match status" value="1"/>
</dbReference>
<dbReference type="RefSeq" id="WP_087458410.1">
    <property type="nucleotide sequence ID" value="NZ_CP021434.1"/>
</dbReference>
<dbReference type="CDD" id="cd04189">
    <property type="entry name" value="G1P_TT_long"/>
    <property type="match status" value="1"/>
</dbReference>
<dbReference type="Gene3D" id="2.160.10.10">
    <property type="entry name" value="Hexapeptide repeat proteins"/>
    <property type="match status" value="1"/>
</dbReference>
<reference evidence="3" key="1">
    <citation type="submission" date="2017-05" db="EMBL/GenBank/DDBJ databases">
        <authorList>
            <person name="Sung H."/>
        </authorList>
    </citation>
    <scope>NUCLEOTIDE SEQUENCE [LARGE SCALE GENOMIC DNA]</scope>
    <source>
        <strain evidence="3">AR23208</strain>
    </source>
</reference>
<organism evidence="2 3">
    <name type="scientific">Tumebacillus avium</name>
    <dbReference type="NCBI Taxonomy" id="1903704"/>
    <lineage>
        <taxon>Bacteria</taxon>
        <taxon>Bacillati</taxon>
        <taxon>Bacillota</taxon>
        <taxon>Bacilli</taxon>
        <taxon>Bacillales</taxon>
        <taxon>Alicyclobacillaceae</taxon>
        <taxon>Tumebacillus</taxon>
    </lineage>
</organism>